<dbReference type="InterPro" id="IPR000870">
    <property type="entry name" value="Homoserine_kinase"/>
</dbReference>
<feature type="binding site" evidence="13">
    <location>
        <begin position="85"/>
        <end position="95"/>
    </location>
    <ligand>
        <name>ATP</name>
        <dbReference type="ChEBI" id="CHEBI:30616"/>
    </ligand>
</feature>
<dbReference type="InterPro" id="IPR020568">
    <property type="entry name" value="Ribosomal_Su5_D2-typ_SF"/>
</dbReference>
<name>A0A1E5FYJ9_9FIRM</name>
<dbReference type="RefSeq" id="WP_069644453.1">
    <property type="nucleotide sequence ID" value="NZ_MIJE01000036.1"/>
</dbReference>
<comment type="subcellular location">
    <subcellularLocation>
        <location evidence="13">Cytoplasm</location>
    </subcellularLocation>
</comment>
<evidence type="ECO:0000256" key="1">
    <source>
        <dbReference type="ARBA" id="ARBA00005015"/>
    </source>
</evidence>
<dbReference type="InterPro" id="IPR014721">
    <property type="entry name" value="Ribsml_uS5_D2-typ_fold_subgr"/>
</dbReference>
<evidence type="ECO:0000256" key="9">
    <source>
        <dbReference type="ARBA" id="ARBA00022777"/>
    </source>
</evidence>
<evidence type="ECO:0000259" key="15">
    <source>
        <dbReference type="Pfam" id="PF08544"/>
    </source>
</evidence>
<comment type="pathway">
    <text evidence="1 13">Amino-acid biosynthesis; L-threonine biosynthesis; L-threonine from L-aspartate: step 4/5.</text>
</comment>
<dbReference type="UniPathway" id="UPA00050">
    <property type="reaction ID" value="UER00064"/>
</dbReference>
<evidence type="ECO:0000259" key="14">
    <source>
        <dbReference type="Pfam" id="PF00288"/>
    </source>
</evidence>
<evidence type="ECO:0000256" key="8">
    <source>
        <dbReference type="ARBA" id="ARBA00022741"/>
    </source>
</evidence>
<dbReference type="Proteomes" id="UP000094296">
    <property type="component" value="Unassembled WGS sequence"/>
</dbReference>
<comment type="function">
    <text evidence="12 13">Catalyzes the ATP-dependent phosphorylation of L-homoserine to L-homoserine phosphate.</text>
</comment>
<evidence type="ECO:0000313" key="16">
    <source>
        <dbReference type="EMBL" id="OEF95640.1"/>
    </source>
</evidence>
<feature type="domain" description="GHMP kinase C-terminal" evidence="15">
    <location>
        <begin position="202"/>
        <end position="267"/>
    </location>
</feature>
<evidence type="ECO:0000256" key="10">
    <source>
        <dbReference type="ARBA" id="ARBA00022840"/>
    </source>
</evidence>
<evidence type="ECO:0000256" key="7">
    <source>
        <dbReference type="ARBA" id="ARBA00022697"/>
    </source>
</evidence>
<dbReference type="STRING" id="766136.BHF68_12410"/>
<dbReference type="InterPro" id="IPR006203">
    <property type="entry name" value="GHMP_knse_ATP-bd_CS"/>
</dbReference>
<sequence length="297" mass="31915">MVKVKVPATTANLGPGFDTMGMALNMYNTVEMDFHHSLDITISGVGMNDIDTDETNIVYQAAKMVFDKAGQECKGLRMHLHNEIPVARGLGSSAAAVVGGVVAANNLLGSPLNEQQLAELVTEIEGHPDNVLPALIGGIVIAGWGKEHLLYHKIKPGAQLQAIVAIPEFFLATKKAREVLPTQVSFQDALFNVNRASLVVSSLLTENYELLSEVMEDRLHQPYRSDLIPGMNALIERTKQVGAIGVVLSGAGPTMLALTIDNSDAVAATMQQVFTEYGIRCTVRRLVPIMTGAEVVL</sequence>
<dbReference type="PRINTS" id="PR00958">
    <property type="entry name" value="HOMSERKINASE"/>
</dbReference>
<evidence type="ECO:0000256" key="3">
    <source>
        <dbReference type="ARBA" id="ARBA00012078"/>
    </source>
</evidence>
<proteinExistence type="inferred from homology"/>
<evidence type="ECO:0000256" key="11">
    <source>
        <dbReference type="ARBA" id="ARBA00049375"/>
    </source>
</evidence>
<dbReference type="PIRSF" id="PIRSF000676">
    <property type="entry name" value="Homoser_kin"/>
    <property type="match status" value="1"/>
</dbReference>
<keyword evidence="9 13" id="KW-0418">Kinase</keyword>
<dbReference type="AlphaFoldDB" id="A0A1E5FYJ9"/>
<dbReference type="PANTHER" id="PTHR20861">
    <property type="entry name" value="HOMOSERINE/4-DIPHOSPHOCYTIDYL-2-C-METHYL-D-ERYTHRITOL KINASE"/>
    <property type="match status" value="1"/>
</dbReference>
<evidence type="ECO:0000256" key="13">
    <source>
        <dbReference type="HAMAP-Rule" id="MF_00384"/>
    </source>
</evidence>
<gene>
    <name evidence="13" type="primary">thrB</name>
    <name evidence="16" type="ORF">BHF68_12410</name>
</gene>
<dbReference type="PROSITE" id="PS00627">
    <property type="entry name" value="GHMP_KINASES_ATP"/>
    <property type="match status" value="1"/>
</dbReference>
<dbReference type="OrthoDB" id="9769912at2"/>
<evidence type="ECO:0000256" key="6">
    <source>
        <dbReference type="ARBA" id="ARBA00022679"/>
    </source>
</evidence>
<keyword evidence="7 13" id="KW-0791">Threonine biosynthesis</keyword>
<keyword evidence="5 13" id="KW-0028">Amino-acid biosynthesis</keyword>
<dbReference type="SUPFAM" id="SSF54211">
    <property type="entry name" value="Ribosomal protein S5 domain 2-like"/>
    <property type="match status" value="1"/>
</dbReference>
<keyword evidence="6 13" id="KW-0808">Transferase</keyword>
<dbReference type="InterPro" id="IPR013750">
    <property type="entry name" value="GHMP_kinase_C_dom"/>
</dbReference>
<evidence type="ECO:0000313" key="17">
    <source>
        <dbReference type="Proteomes" id="UP000094296"/>
    </source>
</evidence>
<dbReference type="InterPro" id="IPR036554">
    <property type="entry name" value="GHMP_kinase_C_sf"/>
</dbReference>
<dbReference type="SUPFAM" id="SSF55060">
    <property type="entry name" value="GHMP Kinase, C-terminal domain"/>
    <property type="match status" value="1"/>
</dbReference>
<keyword evidence="13" id="KW-0963">Cytoplasm</keyword>
<keyword evidence="17" id="KW-1185">Reference proteome</keyword>
<dbReference type="NCBIfam" id="TIGR00191">
    <property type="entry name" value="thrB"/>
    <property type="match status" value="1"/>
</dbReference>
<dbReference type="EC" id="2.7.1.39" evidence="3 13"/>
<dbReference type="EMBL" id="MIJE01000036">
    <property type="protein sequence ID" value="OEF95640.1"/>
    <property type="molecule type" value="Genomic_DNA"/>
</dbReference>
<dbReference type="Gene3D" id="3.30.230.10">
    <property type="match status" value="1"/>
</dbReference>
<keyword evidence="10 13" id="KW-0067">ATP-binding</keyword>
<comment type="catalytic activity">
    <reaction evidence="11 13">
        <text>L-homoserine + ATP = O-phospho-L-homoserine + ADP + H(+)</text>
        <dbReference type="Rhea" id="RHEA:13985"/>
        <dbReference type="ChEBI" id="CHEBI:15378"/>
        <dbReference type="ChEBI" id="CHEBI:30616"/>
        <dbReference type="ChEBI" id="CHEBI:57476"/>
        <dbReference type="ChEBI" id="CHEBI:57590"/>
        <dbReference type="ChEBI" id="CHEBI:456216"/>
        <dbReference type="EC" id="2.7.1.39"/>
    </reaction>
</comment>
<dbReference type="PANTHER" id="PTHR20861:SF1">
    <property type="entry name" value="HOMOSERINE KINASE"/>
    <property type="match status" value="1"/>
</dbReference>
<dbReference type="GO" id="GO:0005524">
    <property type="term" value="F:ATP binding"/>
    <property type="evidence" value="ECO:0007669"/>
    <property type="project" value="UniProtKB-UniRule"/>
</dbReference>
<accession>A0A1E5FYJ9</accession>
<dbReference type="Pfam" id="PF08544">
    <property type="entry name" value="GHMP_kinases_C"/>
    <property type="match status" value="1"/>
</dbReference>
<evidence type="ECO:0000256" key="12">
    <source>
        <dbReference type="ARBA" id="ARBA00049954"/>
    </source>
</evidence>
<evidence type="ECO:0000256" key="5">
    <source>
        <dbReference type="ARBA" id="ARBA00022605"/>
    </source>
</evidence>
<dbReference type="Gene3D" id="3.30.70.890">
    <property type="entry name" value="GHMP kinase, C-terminal domain"/>
    <property type="match status" value="1"/>
</dbReference>
<protein>
    <recommendedName>
        <fullName evidence="4 13">Homoserine kinase</fullName>
        <shortName evidence="13">HK</shortName>
        <shortName evidence="13">HSK</shortName>
        <ecNumber evidence="3 13">2.7.1.39</ecNumber>
    </recommendedName>
</protein>
<keyword evidence="8 13" id="KW-0547">Nucleotide-binding</keyword>
<dbReference type="GO" id="GO:0005737">
    <property type="term" value="C:cytoplasm"/>
    <property type="evidence" value="ECO:0007669"/>
    <property type="project" value="UniProtKB-SubCell"/>
</dbReference>
<evidence type="ECO:0000256" key="2">
    <source>
        <dbReference type="ARBA" id="ARBA00007370"/>
    </source>
</evidence>
<dbReference type="GO" id="GO:0004413">
    <property type="term" value="F:homoserine kinase activity"/>
    <property type="evidence" value="ECO:0007669"/>
    <property type="project" value="UniProtKB-UniRule"/>
</dbReference>
<dbReference type="HAMAP" id="MF_00384">
    <property type="entry name" value="Homoser_kinase"/>
    <property type="match status" value="1"/>
</dbReference>
<dbReference type="NCBIfam" id="NF002288">
    <property type="entry name" value="PRK01212.1-4"/>
    <property type="match status" value="1"/>
</dbReference>
<dbReference type="GO" id="GO:0009088">
    <property type="term" value="P:threonine biosynthetic process"/>
    <property type="evidence" value="ECO:0007669"/>
    <property type="project" value="UniProtKB-UniRule"/>
</dbReference>
<comment type="similarity">
    <text evidence="2 13">Belongs to the GHMP kinase family. Homoserine kinase subfamily.</text>
</comment>
<dbReference type="InterPro" id="IPR006204">
    <property type="entry name" value="GHMP_kinase_N_dom"/>
</dbReference>
<dbReference type="Pfam" id="PF00288">
    <property type="entry name" value="GHMP_kinases_N"/>
    <property type="match status" value="1"/>
</dbReference>
<reference evidence="16 17" key="1">
    <citation type="submission" date="2016-09" db="EMBL/GenBank/DDBJ databases">
        <title>Draft genome sequence for the type strain of Desulfuribacillus alkaliarsenatis AHT28, an obligately anaerobic, sulfidogenic bacterium isolated from Russian soda lake sediments.</title>
        <authorList>
            <person name="Abin C.A."/>
            <person name="Hollibaugh J.T."/>
        </authorList>
    </citation>
    <scope>NUCLEOTIDE SEQUENCE [LARGE SCALE GENOMIC DNA]</scope>
    <source>
        <strain evidence="16 17">AHT28</strain>
    </source>
</reference>
<organism evidence="16 17">
    <name type="scientific">Desulfuribacillus alkaliarsenatis</name>
    <dbReference type="NCBI Taxonomy" id="766136"/>
    <lineage>
        <taxon>Bacteria</taxon>
        <taxon>Bacillati</taxon>
        <taxon>Bacillota</taxon>
        <taxon>Desulfuribacillia</taxon>
        <taxon>Desulfuribacillales</taxon>
        <taxon>Desulfuribacillaceae</taxon>
        <taxon>Desulfuribacillus</taxon>
    </lineage>
</organism>
<comment type="caution">
    <text evidence="16">The sequence shown here is derived from an EMBL/GenBank/DDBJ whole genome shotgun (WGS) entry which is preliminary data.</text>
</comment>
<feature type="domain" description="GHMP kinase N-terminal" evidence="14">
    <location>
        <begin position="56"/>
        <end position="138"/>
    </location>
</feature>
<evidence type="ECO:0000256" key="4">
    <source>
        <dbReference type="ARBA" id="ARBA00017858"/>
    </source>
</evidence>